<keyword evidence="2" id="KW-0812">Transmembrane</keyword>
<dbReference type="Pfam" id="PF02325">
    <property type="entry name" value="CCB3_YggT"/>
    <property type="match status" value="1"/>
</dbReference>
<comment type="similarity">
    <text evidence="1">Belongs to the YggT family.</text>
</comment>
<dbReference type="GO" id="GO:0016020">
    <property type="term" value="C:membrane"/>
    <property type="evidence" value="ECO:0007669"/>
    <property type="project" value="InterPro"/>
</dbReference>
<protein>
    <recommendedName>
        <fullName evidence="5">YggT family protein</fullName>
    </recommendedName>
</protein>
<evidence type="ECO:0000313" key="3">
    <source>
        <dbReference type="EMBL" id="OKH51243.1"/>
    </source>
</evidence>
<gene>
    <name evidence="3" type="ORF">NIES30_02405</name>
</gene>
<evidence type="ECO:0000313" key="4">
    <source>
        <dbReference type="Proteomes" id="UP000185557"/>
    </source>
</evidence>
<dbReference type="PANTHER" id="PTHR33219">
    <property type="entry name" value="YLMG HOMOLOG PROTEIN 2, CHLOROPLASTIC"/>
    <property type="match status" value="1"/>
</dbReference>
<comment type="caution">
    <text evidence="3">The sequence shown here is derived from an EMBL/GenBank/DDBJ whole genome shotgun (WGS) entry which is preliminary data.</text>
</comment>
<dbReference type="RefSeq" id="WP_073607049.1">
    <property type="nucleotide sequence ID" value="NZ_MRCG01000001.1"/>
</dbReference>
<dbReference type="STRING" id="549789.NIES30_02405"/>
<dbReference type="InterPro" id="IPR003425">
    <property type="entry name" value="CCB3/YggT"/>
</dbReference>
<sequence>MGILVQTLSQFLAIYSILLIVRILLSWFPNVDWFSPPFSVLSQLTDPYLNLFRSIIPPLGGIDLSPILAFLLLSLLRSGLGQLALAVAASSYASF</sequence>
<feature type="transmembrane region" description="Helical" evidence="2">
    <location>
        <begin position="51"/>
        <end position="73"/>
    </location>
</feature>
<dbReference type="AlphaFoldDB" id="A0A1U7JBY3"/>
<reference evidence="3 4" key="1">
    <citation type="submission" date="2016-11" db="EMBL/GenBank/DDBJ databases">
        <title>Draft Genome Sequences of Nine Cyanobacterial Strains from Diverse Habitats.</title>
        <authorList>
            <person name="Zhu T."/>
            <person name="Hou S."/>
            <person name="Lu X."/>
            <person name="Hess W.R."/>
        </authorList>
    </citation>
    <scope>NUCLEOTIDE SEQUENCE [LARGE SCALE GENOMIC DNA]</scope>
    <source>
        <strain evidence="3 4">NIES-30</strain>
    </source>
</reference>
<organism evidence="3 4">
    <name type="scientific">Phormidium tenue NIES-30</name>
    <dbReference type="NCBI Taxonomy" id="549789"/>
    <lineage>
        <taxon>Bacteria</taxon>
        <taxon>Bacillati</taxon>
        <taxon>Cyanobacteriota</taxon>
        <taxon>Cyanophyceae</taxon>
        <taxon>Oscillatoriophycideae</taxon>
        <taxon>Oscillatoriales</taxon>
        <taxon>Oscillatoriaceae</taxon>
        <taxon>Phormidium</taxon>
    </lineage>
</organism>
<dbReference type="PANTHER" id="PTHR33219:SF14">
    <property type="entry name" value="PROTEIN COFACTOR ASSEMBLY OF COMPLEX C SUBUNIT B CCB3, CHLOROPLASTIC-RELATED"/>
    <property type="match status" value="1"/>
</dbReference>
<feature type="transmembrane region" description="Helical" evidence="2">
    <location>
        <begin position="12"/>
        <end position="31"/>
    </location>
</feature>
<dbReference type="EMBL" id="MRCG01000001">
    <property type="protein sequence ID" value="OKH51243.1"/>
    <property type="molecule type" value="Genomic_DNA"/>
</dbReference>
<evidence type="ECO:0008006" key="5">
    <source>
        <dbReference type="Google" id="ProtNLM"/>
    </source>
</evidence>
<dbReference type="OrthoDB" id="47652at2"/>
<keyword evidence="2" id="KW-1133">Transmembrane helix</keyword>
<keyword evidence="2" id="KW-0472">Membrane</keyword>
<name>A0A1U7JBY3_9CYAN</name>
<evidence type="ECO:0000256" key="2">
    <source>
        <dbReference type="SAM" id="Phobius"/>
    </source>
</evidence>
<evidence type="ECO:0000256" key="1">
    <source>
        <dbReference type="ARBA" id="ARBA00010894"/>
    </source>
</evidence>
<accession>A0A1U7JBY3</accession>
<keyword evidence="4" id="KW-1185">Reference proteome</keyword>
<proteinExistence type="inferred from homology"/>
<dbReference type="Proteomes" id="UP000185557">
    <property type="component" value="Unassembled WGS sequence"/>
</dbReference>